<dbReference type="Proteomes" id="UP000194003">
    <property type="component" value="Unassembled WGS sequence"/>
</dbReference>
<name>A0A1Y2K9P8_9PROT</name>
<sequence>MVINNNQPGGQHMTNALIQLFQAIQSGQADAIDDAIETLMEMGGGIETVASFAEGGYLTRDDGLAIQTRDGAEFQITIQTR</sequence>
<evidence type="ECO:0000313" key="2">
    <source>
        <dbReference type="Proteomes" id="UP000194003"/>
    </source>
</evidence>
<proteinExistence type="predicted"/>
<gene>
    <name evidence="1" type="ORF">MAIT1_04568</name>
</gene>
<keyword evidence="2" id="KW-1185">Reference proteome</keyword>
<organism evidence="1 2">
    <name type="scientific">Magnetofaba australis IT-1</name>
    <dbReference type="NCBI Taxonomy" id="1434232"/>
    <lineage>
        <taxon>Bacteria</taxon>
        <taxon>Pseudomonadati</taxon>
        <taxon>Pseudomonadota</taxon>
        <taxon>Magnetococcia</taxon>
        <taxon>Magnetococcales</taxon>
        <taxon>Magnetococcaceae</taxon>
        <taxon>Magnetofaba</taxon>
    </lineage>
</organism>
<dbReference type="AlphaFoldDB" id="A0A1Y2K9P8"/>
<accession>A0A1Y2K9P8</accession>
<comment type="caution">
    <text evidence="1">The sequence shown here is derived from an EMBL/GenBank/DDBJ whole genome shotgun (WGS) entry which is preliminary data.</text>
</comment>
<protein>
    <submittedName>
        <fullName evidence="1">Uncharacterized protein</fullName>
    </submittedName>
</protein>
<reference evidence="1 2" key="1">
    <citation type="journal article" date="2016" name="BMC Genomics">
        <title>Combined genomic and structural analyses of a cultured magnetotactic bacterium reveals its niche adaptation to a dynamic environment.</title>
        <authorList>
            <person name="Araujo A.C."/>
            <person name="Morillo V."/>
            <person name="Cypriano J."/>
            <person name="Teixeira L.C."/>
            <person name="Leao P."/>
            <person name="Lyra S."/>
            <person name="Almeida L.G."/>
            <person name="Bazylinski D.A."/>
            <person name="Vasconcellos A.T."/>
            <person name="Abreu F."/>
            <person name="Lins U."/>
        </authorList>
    </citation>
    <scope>NUCLEOTIDE SEQUENCE [LARGE SCALE GENOMIC DNA]</scope>
    <source>
        <strain evidence="1 2">IT-1</strain>
    </source>
</reference>
<dbReference type="EMBL" id="LVJN01000012">
    <property type="protein sequence ID" value="OSM07669.1"/>
    <property type="molecule type" value="Genomic_DNA"/>
</dbReference>
<evidence type="ECO:0000313" key="1">
    <source>
        <dbReference type="EMBL" id="OSM07669.1"/>
    </source>
</evidence>
<dbReference type="STRING" id="1434232.MAIT1_04568"/>